<name>A0A9K3LTD1_9STRA</name>
<dbReference type="OrthoDB" id="9985637at2759"/>
<evidence type="ECO:0000313" key="2">
    <source>
        <dbReference type="EMBL" id="KAG7366256.1"/>
    </source>
</evidence>
<evidence type="ECO:0008006" key="4">
    <source>
        <dbReference type="Google" id="ProtNLM"/>
    </source>
</evidence>
<sequence length="152" mass="16194">MSTPATTDSMPPLSGVPKKHTADLQEVQETVSRLASHKSVVAVLILNKSGDIVTQSGGGDGTVGNPKLLAKVLQAADLYVASMPTNEDEISPTDPEGVDQEEGVESMLESMKTSKEESISFVRIRTPKHEILVAPKFGFTLVVFQDPSMASL</sequence>
<keyword evidence="3" id="KW-1185">Reference proteome</keyword>
<dbReference type="AlphaFoldDB" id="A0A9K3LTD1"/>
<dbReference type="EMBL" id="JAGRRH010000007">
    <property type="protein sequence ID" value="KAG7366256.1"/>
    <property type="molecule type" value="Genomic_DNA"/>
</dbReference>
<gene>
    <name evidence="2" type="ORF">IV203_028926</name>
</gene>
<reference evidence="2" key="1">
    <citation type="journal article" date="2021" name="Sci. Rep.">
        <title>Diploid genomic architecture of Nitzschia inconspicua, an elite biomass production diatom.</title>
        <authorList>
            <person name="Oliver A."/>
            <person name="Podell S."/>
            <person name="Pinowska A."/>
            <person name="Traller J.C."/>
            <person name="Smith S.R."/>
            <person name="McClure R."/>
            <person name="Beliaev A."/>
            <person name="Bohutskyi P."/>
            <person name="Hill E.A."/>
            <person name="Rabines A."/>
            <person name="Zheng H."/>
            <person name="Allen L.Z."/>
            <person name="Kuo A."/>
            <person name="Grigoriev I.V."/>
            <person name="Allen A.E."/>
            <person name="Hazlebeck D."/>
            <person name="Allen E.E."/>
        </authorList>
    </citation>
    <scope>NUCLEOTIDE SEQUENCE</scope>
    <source>
        <strain evidence="2">Hildebrandi</strain>
    </source>
</reference>
<proteinExistence type="predicted"/>
<protein>
    <recommendedName>
        <fullName evidence="4">Roadblock/LAMTOR2 domain-containing protein</fullName>
    </recommendedName>
</protein>
<comment type="caution">
    <text evidence="2">The sequence shown here is derived from an EMBL/GenBank/DDBJ whole genome shotgun (WGS) entry which is preliminary data.</text>
</comment>
<accession>A0A9K3LTD1</accession>
<feature type="region of interest" description="Disordered" evidence="1">
    <location>
        <begin position="1"/>
        <end position="20"/>
    </location>
</feature>
<evidence type="ECO:0000256" key="1">
    <source>
        <dbReference type="SAM" id="MobiDB-lite"/>
    </source>
</evidence>
<dbReference type="Proteomes" id="UP000693970">
    <property type="component" value="Unassembled WGS sequence"/>
</dbReference>
<reference evidence="2" key="2">
    <citation type="submission" date="2021-04" db="EMBL/GenBank/DDBJ databases">
        <authorList>
            <person name="Podell S."/>
        </authorList>
    </citation>
    <scope>NUCLEOTIDE SEQUENCE</scope>
    <source>
        <strain evidence="2">Hildebrandi</strain>
    </source>
</reference>
<evidence type="ECO:0000313" key="3">
    <source>
        <dbReference type="Proteomes" id="UP000693970"/>
    </source>
</evidence>
<organism evidence="2 3">
    <name type="scientific">Nitzschia inconspicua</name>
    <dbReference type="NCBI Taxonomy" id="303405"/>
    <lineage>
        <taxon>Eukaryota</taxon>
        <taxon>Sar</taxon>
        <taxon>Stramenopiles</taxon>
        <taxon>Ochrophyta</taxon>
        <taxon>Bacillariophyta</taxon>
        <taxon>Bacillariophyceae</taxon>
        <taxon>Bacillariophycidae</taxon>
        <taxon>Bacillariales</taxon>
        <taxon>Bacillariaceae</taxon>
        <taxon>Nitzschia</taxon>
    </lineage>
</organism>
<dbReference type="PANTHER" id="PTHR10779">
    <property type="entry name" value="DYNEIN LIGHT CHAIN ROADBLOCK"/>
    <property type="match status" value="1"/>
</dbReference>